<name>A0A329SHP0_9STRA</name>
<accession>A0A329SHP0</accession>
<sequence>MAIKGAVDAGRDSWSMDSGSSVRLANDSRILRNAVDCGQACRAANGGDVHVSKAGTVMPRTIVDGSEVAIDVAEVYYADNPMNSIISYGRFEDLSAC</sequence>
<evidence type="ECO:0000313" key="3">
    <source>
        <dbReference type="EMBL" id="KAG2899258.1"/>
    </source>
</evidence>
<dbReference type="AlphaFoldDB" id="A0A329SHP0"/>
<dbReference type="Proteomes" id="UP000736787">
    <property type="component" value="Unassembled WGS sequence"/>
</dbReference>
<keyword evidence="8" id="KW-1185">Reference proteome</keyword>
<evidence type="ECO:0000313" key="8">
    <source>
        <dbReference type="Proteomes" id="UP000251314"/>
    </source>
</evidence>
<dbReference type="EMBL" id="RCMG01000343">
    <property type="protein sequence ID" value="KAG2856217.1"/>
    <property type="molecule type" value="Genomic_DNA"/>
</dbReference>
<dbReference type="EMBL" id="RCML01000328">
    <property type="protein sequence ID" value="KAG2980684.1"/>
    <property type="molecule type" value="Genomic_DNA"/>
</dbReference>
<evidence type="ECO:0000313" key="4">
    <source>
        <dbReference type="EMBL" id="KAG2915068.1"/>
    </source>
</evidence>
<reference evidence="2" key="2">
    <citation type="submission" date="2018-10" db="EMBL/GenBank/DDBJ databases">
        <title>Effector identification in a new, highly contiguous assembly of the strawberry crown rot pathogen Phytophthora cactorum.</title>
        <authorList>
            <person name="Armitage A.D."/>
            <person name="Nellist C.F."/>
            <person name="Bates H."/>
            <person name="Vickerstaff R.J."/>
            <person name="Harrison R.J."/>
        </authorList>
    </citation>
    <scope>NUCLEOTIDE SEQUENCE</scope>
    <source>
        <strain evidence="2">15-7</strain>
        <strain evidence="3">4032</strain>
        <strain evidence="4">4040</strain>
        <strain evidence="5">P415</strain>
        <strain evidence="6">P421</strain>
    </source>
</reference>
<dbReference type="EMBL" id="RCMV01000787">
    <property type="protein sequence ID" value="KAG3212901.1"/>
    <property type="molecule type" value="Genomic_DNA"/>
</dbReference>
<proteinExistence type="predicted"/>
<dbReference type="VEuPathDB" id="FungiDB:PC110_g7424"/>
<dbReference type="OrthoDB" id="123769at2759"/>
<dbReference type="EMBL" id="MJFZ01000143">
    <property type="protein sequence ID" value="RAW36297.1"/>
    <property type="molecule type" value="Genomic_DNA"/>
</dbReference>
<evidence type="ECO:0000313" key="6">
    <source>
        <dbReference type="EMBL" id="KAG3212901.1"/>
    </source>
</evidence>
<protein>
    <submittedName>
        <fullName evidence="7">Uncharacterized protein</fullName>
    </submittedName>
</protein>
<dbReference type="Proteomes" id="UP000251314">
    <property type="component" value="Unassembled WGS sequence"/>
</dbReference>
<comment type="caution">
    <text evidence="7">The sequence shown here is derived from an EMBL/GenBank/DDBJ whole genome shotgun (WGS) entry which is preliminary data.</text>
</comment>
<feature type="region of interest" description="Disordered" evidence="1">
    <location>
        <begin position="1"/>
        <end position="20"/>
    </location>
</feature>
<evidence type="ECO:0000313" key="5">
    <source>
        <dbReference type="EMBL" id="KAG2980684.1"/>
    </source>
</evidence>
<dbReference type="Proteomes" id="UP000774804">
    <property type="component" value="Unassembled WGS sequence"/>
</dbReference>
<evidence type="ECO:0000313" key="2">
    <source>
        <dbReference type="EMBL" id="KAG2856217.1"/>
    </source>
</evidence>
<dbReference type="Proteomes" id="UP000697107">
    <property type="component" value="Unassembled WGS sequence"/>
</dbReference>
<reference evidence="7 8" key="1">
    <citation type="submission" date="2018-01" db="EMBL/GenBank/DDBJ databases">
        <title>Draft genome of the strawberry crown rot pathogen Phytophthora cactorum.</title>
        <authorList>
            <person name="Armitage A.D."/>
            <person name="Lysoe E."/>
            <person name="Nellist C.F."/>
            <person name="Harrison R.J."/>
            <person name="Brurberg M.B."/>
        </authorList>
    </citation>
    <scope>NUCLEOTIDE SEQUENCE [LARGE SCALE GENOMIC DNA]</scope>
    <source>
        <strain evidence="7 8">10300</strain>
    </source>
</reference>
<evidence type="ECO:0000313" key="7">
    <source>
        <dbReference type="EMBL" id="RAW36297.1"/>
    </source>
</evidence>
<evidence type="ECO:0000256" key="1">
    <source>
        <dbReference type="SAM" id="MobiDB-lite"/>
    </source>
</evidence>
<gene>
    <name evidence="7" type="ORF">PC110_g7424</name>
    <name evidence="2" type="ORF">PC113_g11758</name>
    <name evidence="3" type="ORF">PC115_g16591</name>
    <name evidence="4" type="ORF">PC117_g18136</name>
    <name evidence="5" type="ORF">PC118_g11054</name>
    <name evidence="6" type="ORF">PC129_g16150</name>
</gene>
<dbReference type="EMBL" id="RCMI01000735">
    <property type="protein sequence ID" value="KAG2899258.1"/>
    <property type="molecule type" value="Genomic_DNA"/>
</dbReference>
<dbReference type="EMBL" id="RCMK01000715">
    <property type="protein sequence ID" value="KAG2915068.1"/>
    <property type="molecule type" value="Genomic_DNA"/>
</dbReference>
<organism evidence="7 8">
    <name type="scientific">Phytophthora cactorum</name>
    <dbReference type="NCBI Taxonomy" id="29920"/>
    <lineage>
        <taxon>Eukaryota</taxon>
        <taxon>Sar</taxon>
        <taxon>Stramenopiles</taxon>
        <taxon>Oomycota</taxon>
        <taxon>Peronosporomycetes</taxon>
        <taxon>Peronosporales</taxon>
        <taxon>Peronosporaceae</taxon>
        <taxon>Phytophthora</taxon>
    </lineage>
</organism>
<dbReference type="Proteomes" id="UP000760860">
    <property type="component" value="Unassembled WGS sequence"/>
</dbReference>
<dbReference type="Proteomes" id="UP000735874">
    <property type="component" value="Unassembled WGS sequence"/>
</dbReference>